<comment type="caution">
    <text evidence="1">The sequence shown here is derived from an EMBL/GenBank/DDBJ whole genome shotgun (WGS) entry which is preliminary data.</text>
</comment>
<reference evidence="1" key="1">
    <citation type="submission" date="2024-07" db="EMBL/GenBank/DDBJ databases">
        <title>Metagenome and Metagenome-Assembled Genomes of Archaea from a hot spring from the geothermal field of Los Azufres, Mexico.</title>
        <authorList>
            <person name="Marin-Paredes R."/>
            <person name="Martinez-Romero E."/>
            <person name="Servin-Garciduenas L.E."/>
        </authorList>
    </citation>
    <scope>NUCLEOTIDE SEQUENCE</scope>
</reference>
<protein>
    <submittedName>
        <fullName evidence="1">Helix-turn-helix domain-containing protein</fullName>
    </submittedName>
</protein>
<name>A0ACC6V1T0_9CREN</name>
<dbReference type="Proteomes" id="UP000033636">
    <property type="component" value="Unassembled WGS sequence"/>
</dbReference>
<evidence type="ECO:0000313" key="1">
    <source>
        <dbReference type="EMBL" id="MFB6490950.1"/>
    </source>
</evidence>
<organism evidence="1 2">
    <name type="scientific">Thermoproteus sp. AZ2</name>
    <dbReference type="NCBI Taxonomy" id="1609232"/>
    <lineage>
        <taxon>Archaea</taxon>
        <taxon>Thermoproteota</taxon>
        <taxon>Thermoprotei</taxon>
        <taxon>Thermoproteales</taxon>
        <taxon>Thermoproteaceae</taxon>
        <taxon>Thermoproteus</taxon>
    </lineage>
</organism>
<evidence type="ECO:0000313" key="2">
    <source>
        <dbReference type="Proteomes" id="UP000033636"/>
    </source>
</evidence>
<gene>
    <name evidence="1" type="ORF">TU35_006880</name>
</gene>
<sequence>MSIPLKPLGREDIRRLESALIAMALFDKETIEALRDPHERVTWVDSLYTAAAALAREKAGMPISKIAEELGVTEATVRRHLRGESRAGQIVAKVYERLAEEGLKLELPEGLAPQRCRDEELKQALEAVRGALKEALDRINAVLST</sequence>
<dbReference type="EMBL" id="JZWT02000017">
    <property type="protein sequence ID" value="MFB6490950.1"/>
    <property type="molecule type" value="Genomic_DNA"/>
</dbReference>
<proteinExistence type="predicted"/>
<accession>A0ACC6V1T0</accession>